<keyword evidence="3" id="KW-0479">Metal-binding</keyword>
<name>A0A1B6DI06_9HEMI</name>
<dbReference type="InterPro" id="IPR011042">
    <property type="entry name" value="6-blade_b-propeller_TolB-like"/>
</dbReference>
<gene>
    <name evidence="5" type="ORF">g.34474</name>
</gene>
<comment type="similarity">
    <text evidence="1">Belongs to the SMP-30/CGR1 family.</text>
</comment>
<dbReference type="GO" id="GO:0019853">
    <property type="term" value="P:L-ascorbic acid biosynthetic process"/>
    <property type="evidence" value="ECO:0007669"/>
    <property type="project" value="TreeGrafter"/>
</dbReference>
<dbReference type="EMBL" id="GEDC01011991">
    <property type="protein sequence ID" value="JAS25307.1"/>
    <property type="molecule type" value="Transcribed_RNA"/>
</dbReference>
<dbReference type="PANTHER" id="PTHR10907">
    <property type="entry name" value="REGUCALCIN"/>
    <property type="match status" value="1"/>
</dbReference>
<dbReference type="GO" id="GO:0004341">
    <property type="term" value="F:gluconolactonase activity"/>
    <property type="evidence" value="ECO:0007669"/>
    <property type="project" value="TreeGrafter"/>
</dbReference>
<organism evidence="5">
    <name type="scientific">Clastoptera arizonana</name>
    <name type="common">Arizona spittle bug</name>
    <dbReference type="NCBI Taxonomy" id="38151"/>
    <lineage>
        <taxon>Eukaryota</taxon>
        <taxon>Metazoa</taxon>
        <taxon>Ecdysozoa</taxon>
        <taxon>Arthropoda</taxon>
        <taxon>Hexapoda</taxon>
        <taxon>Insecta</taxon>
        <taxon>Pterygota</taxon>
        <taxon>Neoptera</taxon>
        <taxon>Paraneoptera</taxon>
        <taxon>Hemiptera</taxon>
        <taxon>Auchenorrhyncha</taxon>
        <taxon>Cercopoidea</taxon>
        <taxon>Clastopteridae</taxon>
        <taxon>Clastoptera</taxon>
    </lineage>
</organism>
<dbReference type="InterPro" id="IPR013658">
    <property type="entry name" value="SGL"/>
</dbReference>
<evidence type="ECO:0000259" key="4">
    <source>
        <dbReference type="Pfam" id="PF08450"/>
    </source>
</evidence>
<dbReference type="PANTHER" id="PTHR10907:SF47">
    <property type="entry name" value="REGUCALCIN"/>
    <property type="match status" value="1"/>
</dbReference>
<proteinExistence type="inferred from homology"/>
<dbReference type="AlphaFoldDB" id="A0A1B6DI06"/>
<feature type="binding site" evidence="3">
    <location>
        <position position="66"/>
    </location>
    <ligand>
        <name>a divalent metal cation</name>
        <dbReference type="ChEBI" id="CHEBI:60240"/>
    </ligand>
</feature>
<evidence type="ECO:0000313" key="5">
    <source>
        <dbReference type="EMBL" id="JAS25307.1"/>
    </source>
</evidence>
<dbReference type="Gene3D" id="2.120.10.30">
    <property type="entry name" value="TolB, C-terminal domain"/>
    <property type="match status" value="1"/>
</dbReference>
<feature type="binding site" evidence="3">
    <location>
        <position position="118"/>
    </location>
    <ligand>
        <name>a divalent metal cation</name>
        <dbReference type="ChEBI" id="CHEBI:60240"/>
    </ligand>
</feature>
<dbReference type="SUPFAM" id="SSF63829">
    <property type="entry name" value="Calcium-dependent phosphotriesterase"/>
    <property type="match status" value="1"/>
</dbReference>
<dbReference type="GO" id="GO:0005509">
    <property type="term" value="F:calcium ion binding"/>
    <property type="evidence" value="ECO:0007669"/>
    <property type="project" value="TreeGrafter"/>
</dbReference>
<accession>A0A1B6DI06</accession>
<dbReference type="InterPro" id="IPR005511">
    <property type="entry name" value="SMP-30"/>
</dbReference>
<reference evidence="5" key="1">
    <citation type="submission" date="2015-12" db="EMBL/GenBank/DDBJ databases">
        <title>De novo transcriptome assembly of four potential Pierce s Disease insect vectors from Arizona vineyards.</title>
        <authorList>
            <person name="Tassone E.E."/>
        </authorList>
    </citation>
    <scope>NUCLEOTIDE SEQUENCE</scope>
</reference>
<comment type="cofactor">
    <cofactor evidence="3">
        <name>Zn(2+)</name>
        <dbReference type="ChEBI" id="CHEBI:29105"/>
    </cofactor>
    <text evidence="3">Binds 1 divalent metal cation per subunit.</text>
</comment>
<feature type="binding site" evidence="3">
    <location>
        <position position="13"/>
    </location>
    <ligand>
        <name>substrate</name>
    </ligand>
</feature>
<evidence type="ECO:0000256" key="1">
    <source>
        <dbReference type="ARBA" id="ARBA00008853"/>
    </source>
</evidence>
<feature type="active site" description="Proton donor/acceptor" evidence="2">
    <location>
        <position position="118"/>
    </location>
</feature>
<sequence>MTVGDPDEQLKLNDGKVDSQGRLWIGSLTPQTNPTVFEFVGAKGSLYLINKNKSYTTQVSGIKLSNGLTWNPEDTKFYYVDTMKLRVDKYDYDPNTGKLSNERTAFDLRENNIGGYADGMTMDNEGKLWIAIFGSGMVVRVDPVNGKLLSSIKFPTLQITSVCFGGSNYDELFVTTGNFKQFTEFDKEYSKEEICHPLNGSCFRVTNLGIKGMPSLSVKL</sequence>
<evidence type="ECO:0000256" key="2">
    <source>
        <dbReference type="PIRSR" id="PIRSR605511-1"/>
    </source>
</evidence>
<feature type="domain" description="SMP-30/Gluconolactonase/LRE-like region" evidence="4">
    <location>
        <begin position="5"/>
        <end position="177"/>
    </location>
</feature>
<evidence type="ECO:0000256" key="3">
    <source>
        <dbReference type="PIRSR" id="PIRSR605511-2"/>
    </source>
</evidence>
<dbReference type="Pfam" id="PF08450">
    <property type="entry name" value="SGL"/>
    <property type="match status" value="1"/>
</dbReference>
<keyword evidence="3" id="KW-0862">Zinc</keyword>
<protein>
    <recommendedName>
        <fullName evidence="4">SMP-30/Gluconolactonase/LRE-like region domain-containing protein</fullName>
    </recommendedName>
</protein>
<dbReference type="PRINTS" id="PR01790">
    <property type="entry name" value="SMP30FAMILY"/>
</dbReference>